<dbReference type="PANTHER" id="PTHR14413:SF16">
    <property type="entry name" value="LARGE RIBOSOMAL SUBUNIT PROTEIN BL17M"/>
    <property type="match status" value="1"/>
</dbReference>
<dbReference type="InterPro" id="IPR000456">
    <property type="entry name" value="Ribosomal_bL17"/>
</dbReference>
<evidence type="ECO:0000256" key="6">
    <source>
        <dbReference type="RuleBase" id="RU000661"/>
    </source>
</evidence>
<dbReference type="GO" id="GO:0022625">
    <property type="term" value="C:cytosolic large ribosomal subunit"/>
    <property type="evidence" value="ECO:0007669"/>
    <property type="project" value="TreeGrafter"/>
</dbReference>
<evidence type="ECO:0000256" key="3">
    <source>
        <dbReference type="ARBA" id="ARBA00023274"/>
    </source>
</evidence>
<evidence type="ECO:0000313" key="7">
    <source>
        <dbReference type="EMBL" id="OGG60280.1"/>
    </source>
</evidence>
<sequence length="117" mass="12875">MRHHSNMRKLSRTRRGRTALLRGLAVALFTHGKIVTTEAKARELRPFAEKLITAGKAGTVAARRLIASALGEPKPEIVQKLVDEISVAHKDRPGGYTRIIKMGRSQAGRDEAVIELV</sequence>
<dbReference type="GO" id="GO:0006412">
    <property type="term" value="P:translation"/>
    <property type="evidence" value="ECO:0007669"/>
    <property type="project" value="InterPro"/>
</dbReference>
<dbReference type="GO" id="GO:0003735">
    <property type="term" value="F:structural constituent of ribosome"/>
    <property type="evidence" value="ECO:0007669"/>
    <property type="project" value="InterPro"/>
</dbReference>
<evidence type="ECO:0000256" key="1">
    <source>
        <dbReference type="ARBA" id="ARBA00008777"/>
    </source>
</evidence>
<keyword evidence="2 5" id="KW-0689">Ribosomal protein</keyword>
<keyword evidence="3 5" id="KW-0687">Ribonucleoprotein</keyword>
<comment type="caution">
    <text evidence="7">The sequence shown here is derived from an EMBL/GenBank/DDBJ whole genome shotgun (WGS) entry which is preliminary data.</text>
</comment>
<dbReference type="AlphaFoldDB" id="A0A1F6DG46"/>
<dbReference type="EMBL" id="MFLF01000008">
    <property type="protein sequence ID" value="OGG60280.1"/>
    <property type="molecule type" value="Genomic_DNA"/>
</dbReference>
<comment type="similarity">
    <text evidence="1 5">Belongs to the bacterial ribosomal protein bL17 family.</text>
</comment>
<dbReference type="STRING" id="1798492.A3C89_00785"/>
<dbReference type="SUPFAM" id="SSF64263">
    <property type="entry name" value="Prokaryotic ribosomal protein L17"/>
    <property type="match status" value="1"/>
</dbReference>
<evidence type="ECO:0000256" key="4">
    <source>
        <dbReference type="ARBA" id="ARBA00035494"/>
    </source>
</evidence>
<evidence type="ECO:0000313" key="8">
    <source>
        <dbReference type="Proteomes" id="UP000178794"/>
    </source>
</evidence>
<proteinExistence type="inferred from homology"/>
<dbReference type="Proteomes" id="UP000178794">
    <property type="component" value="Unassembled WGS sequence"/>
</dbReference>
<dbReference type="InterPro" id="IPR036373">
    <property type="entry name" value="Ribosomal_bL17_sf"/>
</dbReference>
<name>A0A1F6DG46_9BACT</name>
<dbReference type="NCBIfam" id="TIGR00059">
    <property type="entry name" value="L17"/>
    <property type="match status" value="1"/>
</dbReference>
<dbReference type="PROSITE" id="PS01167">
    <property type="entry name" value="RIBOSOMAL_L17"/>
    <property type="match status" value="1"/>
</dbReference>
<reference evidence="7 8" key="1">
    <citation type="journal article" date="2016" name="Nat. Commun.">
        <title>Thousands of microbial genomes shed light on interconnected biogeochemical processes in an aquifer system.</title>
        <authorList>
            <person name="Anantharaman K."/>
            <person name="Brown C.T."/>
            <person name="Hug L.A."/>
            <person name="Sharon I."/>
            <person name="Castelle C.J."/>
            <person name="Probst A.J."/>
            <person name="Thomas B.C."/>
            <person name="Singh A."/>
            <person name="Wilkins M.J."/>
            <person name="Karaoz U."/>
            <person name="Brodie E.L."/>
            <person name="Williams K.H."/>
            <person name="Hubbard S.S."/>
            <person name="Banfield J.F."/>
        </authorList>
    </citation>
    <scope>NUCLEOTIDE SEQUENCE [LARGE SCALE GENOMIC DNA]</scope>
</reference>
<evidence type="ECO:0000256" key="2">
    <source>
        <dbReference type="ARBA" id="ARBA00022980"/>
    </source>
</evidence>
<organism evidence="7 8">
    <name type="scientific">Candidatus Kaiserbacteria bacterium RIFCSPHIGHO2_02_FULL_50_50</name>
    <dbReference type="NCBI Taxonomy" id="1798492"/>
    <lineage>
        <taxon>Bacteria</taxon>
        <taxon>Candidatus Kaiseribacteriota</taxon>
    </lineage>
</organism>
<protein>
    <recommendedName>
        <fullName evidence="4 6">50S ribosomal protein L17</fullName>
    </recommendedName>
</protein>
<dbReference type="PANTHER" id="PTHR14413">
    <property type="entry name" value="RIBOSOMAL PROTEIN L17"/>
    <property type="match status" value="1"/>
</dbReference>
<dbReference type="Gene3D" id="3.90.1030.10">
    <property type="entry name" value="Ribosomal protein L17"/>
    <property type="match status" value="1"/>
</dbReference>
<dbReference type="Pfam" id="PF01196">
    <property type="entry name" value="Ribosomal_L17"/>
    <property type="match status" value="1"/>
</dbReference>
<accession>A0A1F6DG46</accession>
<dbReference type="InterPro" id="IPR047859">
    <property type="entry name" value="Ribosomal_bL17_CS"/>
</dbReference>
<gene>
    <name evidence="7" type="ORF">A3C89_00785</name>
</gene>
<evidence type="ECO:0000256" key="5">
    <source>
        <dbReference type="RuleBase" id="RU000660"/>
    </source>
</evidence>